<dbReference type="AlphaFoldDB" id="A0A0F9DPY5"/>
<gene>
    <name evidence="2" type="ORF">LCGC14_2251440</name>
</gene>
<evidence type="ECO:0000313" key="2">
    <source>
        <dbReference type="EMBL" id="KKL55836.1"/>
    </source>
</evidence>
<evidence type="ECO:0000256" key="1">
    <source>
        <dbReference type="SAM" id="Phobius"/>
    </source>
</evidence>
<proteinExistence type="predicted"/>
<name>A0A0F9DPY5_9ZZZZ</name>
<keyword evidence="1" id="KW-1133">Transmembrane helix</keyword>
<comment type="caution">
    <text evidence="2">The sequence shown here is derived from an EMBL/GenBank/DDBJ whole genome shotgun (WGS) entry which is preliminary data.</text>
</comment>
<accession>A0A0F9DPY5</accession>
<feature type="transmembrane region" description="Helical" evidence="1">
    <location>
        <begin position="6"/>
        <end position="23"/>
    </location>
</feature>
<keyword evidence="1" id="KW-0472">Membrane</keyword>
<reference evidence="2" key="1">
    <citation type="journal article" date="2015" name="Nature">
        <title>Complex archaea that bridge the gap between prokaryotes and eukaryotes.</title>
        <authorList>
            <person name="Spang A."/>
            <person name="Saw J.H."/>
            <person name="Jorgensen S.L."/>
            <person name="Zaremba-Niedzwiedzka K."/>
            <person name="Martijn J."/>
            <person name="Lind A.E."/>
            <person name="van Eijk R."/>
            <person name="Schleper C."/>
            <person name="Guy L."/>
            <person name="Ettema T.J."/>
        </authorList>
    </citation>
    <scope>NUCLEOTIDE SEQUENCE</scope>
</reference>
<keyword evidence="1" id="KW-0812">Transmembrane</keyword>
<dbReference type="EMBL" id="LAZR01030697">
    <property type="protein sequence ID" value="KKL55836.1"/>
    <property type="molecule type" value="Genomic_DNA"/>
</dbReference>
<sequence length="84" mass="9728">MKRKTIITLFLLAIFAIGMFVYLKRGNVLGASEETLAKTAWIEYSTLRWRGAGLIPDLMIAEEWPRDKEDIIRRYRAGDFGSYL</sequence>
<organism evidence="2">
    <name type="scientific">marine sediment metagenome</name>
    <dbReference type="NCBI Taxonomy" id="412755"/>
    <lineage>
        <taxon>unclassified sequences</taxon>
        <taxon>metagenomes</taxon>
        <taxon>ecological metagenomes</taxon>
    </lineage>
</organism>
<protein>
    <submittedName>
        <fullName evidence="2">Uncharacterized protein</fullName>
    </submittedName>
</protein>